<reference evidence="3 4" key="1">
    <citation type="submission" date="2016-12" db="EMBL/GenBank/DDBJ databases">
        <title>Genome sequencing of Methylocaldum marinum.</title>
        <authorList>
            <person name="Takeuchi M."/>
            <person name="Kamagata Y."/>
            <person name="Hiraoka S."/>
            <person name="Oshima K."/>
            <person name="Hattori M."/>
            <person name="Iwasaki W."/>
        </authorList>
    </citation>
    <scope>NUCLEOTIDE SEQUENCE [LARGE SCALE GENOMIC DNA]</scope>
    <source>
        <strain evidence="3 4">S8</strain>
    </source>
</reference>
<dbReference type="AlphaFoldDB" id="A0A286P3Z4"/>
<dbReference type="PANTHER" id="PTHR23416">
    <property type="entry name" value="SIALIC ACID SYNTHASE-RELATED"/>
    <property type="match status" value="1"/>
</dbReference>
<accession>A0A286P3Z4</accession>
<evidence type="ECO:0000313" key="4">
    <source>
        <dbReference type="Proteomes" id="UP000266313"/>
    </source>
</evidence>
<proteinExistence type="inferred from homology"/>
<dbReference type="Gene3D" id="2.160.10.10">
    <property type="entry name" value="Hexapeptide repeat proteins"/>
    <property type="match status" value="1"/>
</dbReference>
<evidence type="ECO:0000256" key="2">
    <source>
        <dbReference type="ARBA" id="ARBA00022679"/>
    </source>
</evidence>
<dbReference type="CDD" id="cd05825">
    <property type="entry name" value="LbH_wcaF_like"/>
    <property type="match status" value="1"/>
</dbReference>
<dbReference type="SUPFAM" id="SSF51161">
    <property type="entry name" value="Trimeric LpxA-like enzymes"/>
    <property type="match status" value="1"/>
</dbReference>
<dbReference type="Proteomes" id="UP000266313">
    <property type="component" value="Chromosome"/>
</dbReference>
<evidence type="ECO:0000313" key="3">
    <source>
        <dbReference type="EMBL" id="BBA32366.1"/>
    </source>
</evidence>
<dbReference type="InterPro" id="IPR011004">
    <property type="entry name" value="Trimer_LpxA-like_sf"/>
</dbReference>
<dbReference type="InterPro" id="IPR051159">
    <property type="entry name" value="Hexapeptide_acetyltransf"/>
</dbReference>
<keyword evidence="2 3" id="KW-0808">Transferase</keyword>
<dbReference type="KEGG" id="mmai:sS8_0398"/>
<dbReference type="GO" id="GO:0005829">
    <property type="term" value="C:cytosol"/>
    <property type="evidence" value="ECO:0007669"/>
    <property type="project" value="TreeGrafter"/>
</dbReference>
<dbReference type="GO" id="GO:0008374">
    <property type="term" value="F:O-acyltransferase activity"/>
    <property type="evidence" value="ECO:0007669"/>
    <property type="project" value="TreeGrafter"/>
</dbReference>
<protein>
    <submittedName>
        <fullName evidence="3">Transferase</fullName>
    </submittedName>
</protein>
<dbReference type="OrthoDB" id="9815592at2"/>
<comment type="similarity">
    <text evidence="1">Belongs to the transferase hexapeptide repeat family.</text>
</comment>
<organism evidence="3 4">
    <name type="scientific">Methylocaldum marinum</name>
    <dbReference type="NCBI Taxonomy" id="1432792"/>
    <lineage>
        <taxon>Bacteria</taxon>
        <taxon>Pseudomonadati</taxon>
        <taxon>Pseudomonadota</taxon>
        <taxon>Gammaproteobacteria</taxon>
        <taxon>Methylococcales</taxon>
        <taxon>Methylococcaceae</taxon>
        <taxon>Methylocaldum</taxon>
    </lineage>
</organism>
<dbReference type="EMBL" id="AP017928">
    <property type="protein sequence ID" value="BBA32366.1"/>
    <property type="molecule type" value="Genomic_DNA"/>
</dbReference>
<gene>
    <name evidence="3" type="ORF">sS8_0398</name>
</gene>
<dbReference type="PANTHER" id="PTHR23416:SF23">
    <property type="entry name" value="ACETYLTRANSFERASE C18B11.09C-RELATED"/>
    <property type="match status" value="1"/>
</dbReference>
<dbReference type="RefSeq" id="WP_119628174.1">
    <property type="nucleotide sequence ID" value="NZ_AP017928.1"/>
</dbReference>
<name>A0A286P3Z4_9GAMM</name>
<sequence>MNTKAQRLYVDDLGLRDKFRRLVWHFAYVLFVRPTPKFGFNRWRLFIYRLFGASIGTGCKIAPDCMVWAPWNLEMADYVALAAGVDCYNVAPIRLGSYSTVSQRAFLCTASHDIGTLARPLIYKPIGIEEHAWICAEAFIGPGVTVGPGAVVGARAVVMRDVAGWSVMAGNPARLISTRELKGGHEQAR</sequence>
<evidence type="ECO:0000256" key="1">
    <source>
        <dbReference type="ARBA" id="ARBA00007274"/>
    </source>
</evidence>
<keyword evidence="4" id="KW-1185">Reference proteome</keyword>